<dbReference type="SUPFAM" id="SSF51445">
    <property type="entry name" value="(Trans)glycosidases"/>
    <property type="match status" value="1"/>
</dbReference>
<evidence type="ECO:0000313" key="9">
    <source>
        <dbReference type="EMBL" id="KJS63269.1"/>
    </source>
</evidence>
<keyword evidence="2 7" id="KW-0732">Signal</keyword>
<comment type="catalytic activity">
    <reaction evidence="5">
        <text>Hydrolysis of terminal, non-reducing alpha-D-galactose residues in alpha-D-galactosides, including galactose oligosaccharides, galactomannans and galactolipids.</text>
        <dbReference type="EC" id="3.2.1.22"/>
    </reaction>
</comment>
<dbReference type="SUPFAM" id="SSF50370">
    <property type="entry name" value="Ricin B-like lectins"/>
    <property type="match status" value="1"/>
</dbReference>
<comment type="caution">
    <text evidence="9">The sequence shown here is derived from an EMBL/GenBank/DDBJ whole genome shotgun (WGS) entry which is preliminary data.</text>
</comment>
<keyword evidence="5" id="KW-1015">Disulfide bond</keyword>
<evidence type="ECO:0000256" key="4">
    <source>
        <dbReference type="ARBA" id="ARBA00023295"/>
    </source>
</evidence>
<dbReference type="Pfam" id="PF16499">
    <property type="entry name" value="Melibiase_2"/>
    <property type="match status" value="1"/>
</dbReference>
<feature type="region of interest" description="Disordered" evidence="6">
    <location>
        <begin position="113"/>
        <end position="132"/>
    </location>
</feature>
<evidence type="ECO:0000256" key="2">
    <source>
        <dbReference type="ARBA" id="ARBA00022729"/>
    </source>
</evidence>
<dbReference type="Gene3D" id="2.80.10.50">
    <property type="match status" value="1"/>
</dbReference>
<evidence type="ECO:0000256" key="5">
    <source>
        <dbReference type="RuleBase" id="RU361168"/>
    </source>
</evidence>
<dbReference type="InterPro" id="IPR000111">
    <property type="entry name" value="Glyco_hydro_27/36_CS"/>
</dbReference>
<dbReference type="PANTHER" id="PTHR11452">
    <property type="entry name" value="ALPHA-GALACTOSIDASE/ALPHA-N-ACETYLGALACTOSAMINIDASE"/>
    <property type="match status" value="1"/>
</dbReference>
<proteinExistence type="inferred from homology"/>
<keyword evidence="4 5" id="KW-0326">Glycosidase</keyword>
<dbReference type="EMBL" id="JZKH01000004">
    <property type="protein sequence ID" value="KJS63269.1"/>
    <property type="molecule type" value="Genomic_DNA"/>
</dbReference>
<dbReference type="RefSeq" id="WP_045692470.1">
    <property type="nucleotide sequence ID" value="NZ_JZKH01000004.1"/>
</dbReference>
<dbReference type="CDD" id="cd00161">
    <property type="entry name" value="beta-trefoil_Ricin-like"/>
    <property type="match status" value="1"/>
</dbReference>
<reference evidence="9 10" key="1">
    <citation type="submission" date="2015-02" db="EMBL/GenBank/DDBJ databases">
        <authorList>
            <person name="Ju K.-S."/>
            <person name="Doroghazi J.R."/>
            <person name="Metcalf W."/>
        </authorList>
    </citation>
    <scope>NUCLEOTIDE SEQUENCE [LARGE SCALE GENOMIC DNA]</scope>
    <source>
        <strain evidence="9 10">ATCC 31215</strain>
    </source>
</reference>
<dbReference type="InterPro" id="IPR035992">
    <property type="entry name" value="Ricin_B-like_lectins"/>
</dbReference>
<feature type="chain" id="PRO_5039265885" description="Alpha-galactosidase" evidence="7">
    <location>
        <begin position="25"/>
        <end position="697"/>
    </location>
</feature>
<dbReference type="InterPro" id="IPR013785">
    <property type="entry name" value="Aldolase_TIM"/>
</dbReference>
<dbReference type="PROSITE" id="PS00512">
    <property type="entry name" value="ALPHA_GALACTOSIDASE"/>
    <property type="match status" value="1"/>
</dbReference>
<dbReference type="InterPro" id="IPR017853">
    <property type="entry name" value="GH"/>
</dbReference>
<dbReference type="PRINTS" id="PR00740">
    <property type="entry name" value="GLHYDRLASE27"/>
</dbReference>
<dbReference type="Gene3D" id="3.20.20.70">
    <property type="entry name" value="Aldolase class I"/>
    <property type="match status" value="1"/>
</dbReference>
<dbReference type="CDD" id="cd14792">
    <property type="entry name" value="GH27"/>
    <property type="match status" value="1"/>
</dbReference>
<dbReference type="GO" id="GO:0004557">
    <property type="term" value="F:alpha-galactosidase activity"/>
    <property type="evidence" value="ECO:0007669"/>
    <property type="project" value="UniProtKB-EC"/>
</dbReference>
<keyword evidence="3 5" id="KW-0378">Hydrolase</keyword>
<dbReference type="PANTHER" id="PTHR11452:SF75">
    <property type="entry name" value="ALPHA-GALACTOSIDASE MEL1"/>
    <property type="match status" value="1"/>
</dbReference>
<dbReference type="EC" id="3.2.1.22" evidence="5"/>
<sequence length="697" mass="71820">MRRTPHRVAGMVAALALAASGLGATVLTGATPAAALGNGTALTPPMGWNSWNSIGAYVTESQVKQTIDFMSANGLVQAGYNTVTIDDGWSMRHRDGQSTDFAKTADNAMQLYDGNGNPVSGTDGSGNDPTSGHLVPEPGQFPAQVVNGRTVNGIQYLAWYAHSKGMKLGLYATDTYTTCQGHPGSLGHESTDAADFVSWGVDFVKYDDCPYGPTITGPDGYAYYPQGEGKELTQSIYARTQTFQRALDAATGAAGKPKVTLSLSAQPAHTGIPYLLAANDPARTDPLITAAGTPPHQAPGYSPTGVWCGQVANMCRIGGDRDSELDGVLYNGQLQTALKYPGNVHPGSWNDLDMMFAGWQDTYGVWGVTDTDKGHKPFTDDESRTELSVLSMMAAPLISGADLRTAADSQHTANGYTWSTGITSSALSLLKNPDMIAIDQDGLAKPATLVGNPPASPTAPVVLKRQLANGDLAVALINQDPNNWAMISAGFADLGLTGSSYGYRELWTGATGTATGSLGGNWIPAHGVALYRIAGGSIGSGGGTGGTRPSVVGDGKYHAISAGGTAGQALEVQGGCYAAVGGNSDINAYQSGNAAQQWLFTPNADGTVTITDNCYTAAQAHTVLAAGAGVGSAYLLNPSPNNPWQKWKVTQNSAGALTVTNVGNGLTLDVAGSAAGSTGMTNPANPAAAGQRWTVLS</sequence>
<gene>
    <name evidence="9" type="ORF">VM95_03305</name>
</gene>
<evidence type="ECO:0000256" key="3">
    <source>
        <dbReference type="ARBA" id="ARBA00022801"/>
    </source>
</evidence>
<feature type="signal peptide" evidence="7">
    <location>
        <begin position="1"/>
        <end position="24"/>
    </location>
</feature>
<evidence type="ECO:0000256" key="7">
    <source>
        <dbReference type="SAM" id="SignalP"/>
    </source>
</evidence>
<name>A0A0F2TJE3_STRR3</name>
<dbReference type="Gene3D" id="2.60.40.1180">
    <property type="entry name" value="Golgi alpha-mannosidase II"/>
    <property type="match status" value="1"/>
</dbReference>
<dbReference type="InterPro" id="IPR013780">
    <property type="entry name" value="Glyco_hydro_b"/>
</dbReference>
<feature type="domain" description="Alpha galactosidase C-terminal" evidence="8">
    <location>
        <begin position="462"/>
        <end position="533"/>
    </location>
</feature>
<dbReference type="Proteomes" id="UP000033699">
    <property type="component" value="Unassembled WGS sequence"/>
</dbReference>
<evidence type="ECO:0000313" key="10">
    <source>
        <dbReference type="Proteomes" id="UP000033699"/>
    </source>
</evidence>
<dbReference type="InterPro" id="IPR041233">
    <property type="entry name" value="Melibiase_C"/>
</dbReference>
<evidence type="ECO:0000256" key="1">
    <source>
        <dbReference type="ARBA" id="ARBA00009743"/>
    </source>
</evidence>
<dbReference type="Pfam" id="PF17801">
    <property type="entry name" value="Melibiase_C"/>
    <property type="match status" value="1"/>
</dbReference>
<dbReference type="GO" id="GO:0005975">
    <property type="term" value="P:carbohydrate metabolic process"/>
    <property type="evidence" value="ECO:0007669"/>
    <property type="project" value="InterPro"/>
</dbReference>
<dbReference type="InterPro" id="IPR002241">
    <property type="entry name" value="Glyco_hydro_27"/>
</dbReference>
<keyword evidence="10" id="KW-1185">Reference proteome</keyword>
<dbReference type="PATRIC" id="fig|359131.3.peg.3782"/>
<accession>A0A0F2TJE3</accession>
<comment type="similarity">
    <text evidence="1 5">Belongs to the glycosyl hydrolase 27 family.</text>
</comment>
<organism evidence="9 10">
    <name type="scientific">Streptomyces rubellomurinus (strain ATCC 31215)</name>
    <dbReference type="NCBI Taxonomy" id="359131"/>
    <lineage>
        <taxon>Bacteria</taxon>
        <taxon>Bacillati</taxon>
        <taxon>Actinomycetota</taxon>
        <taxon>Actinomycetes</taxon>
        <taxon>Kitasatosporales</taxon>
        <taxon>Streptomycetaceae</taxon>
        <taxon>Streptomyces</taxon>
    </lineage>
</organism>
<evidence type="ECO:0000259" key="8">
    <source>
        <dbReference type="Pfam" id="PF17801"/>
    </source>
</evidence>
<dbReference type="SUPFAM" id="SSF51011">
    <property type="entry name" value="Glycosyl hydrolase domain"/>
    <property type="match status" value="1"/>
</dbReference>
<dbReference type="AlphaFoldDB" id="A0A0F2TJE3"/>
<feature type="region of interest" description="Disordered" evidence="6">
    <location>
        <begin position="676"/>
        <end position="697"/>
    </location>
</feature>
<dbReference type="PROSITE" id="PS50231">
    <property type="entry name" value="RICIN_B_LECTIN"/>
    <property type="match status" value="1"/>
</dbReference>
<feature type="compositionally biased region" description="Polar residues" evidence="6">
    <location>
        <begin position="117"/>
        <end position="130"/>
    </location>
</feature>
<dbReference type="OrthoDB" id="2677755at2"/>
<protein>
    <recommendedName>
        <fullName evidence="5">Alpha-galactosidase</fullName>
        <ecNumber evidence="5">3.2.1.22</ecNumber>
    </recommendedName>
    <alternativeName>
        <fullName evidence="5">Melibiase</fullName>
    </alternativeName>
</protein>
<evidence type="ECO:0000256" key="6">
    <source>
        <dbReference type="SAM" id="MobiDB-lite"/>
    </source>
</evidence>